<dbReference type="Pfam" id="PF00388">
    <property type="entry name" value="PI-PLC-X"/>
    <property type="match status" value="1"/>
</dbReference>
<dbReference type="Proteomes" id="UP000067523">
    <property type="component" value="Chromosome"/>
</dbReference>
<dbReference type="PANTHER" id="PTHR13593">
    <property type="match status" value="1"/>
</dbReference>
<evidence type="ECO:0000256" key="6">
    <source>
        <dbReference type="ARBA" id="ARBA00030782"/>
    </source>
</evidence>
<keyword evidence="4" id="KW-0442">Lipid degradation</keyword>
<dbReference type="EC" id="4.6.1.13" evidence="2"/>
<proteinExistence type="predicted"/>
<evidence type="ECO:0000259" key="9">
    <source>
        <dbReference type="SMART" id="SM00458"/>
    </source>
</evidence>
<evidence type="ECO:0000313" key="11">
    <source>
        <dbReference type="Proteomes" id="UP000067523"/>
    </source>
</evidence>
<dbReference type="GO" id="GO:0008081">
    <property type="term" value="F:phosphoric diester hydrolase activity"/>
    <property type="evidence" value="ECO:0007669"/>
    <property type="project" value="InterPro"/>
</dbReference>
<dbReference type="SUPFAM" id="SSF51695">
    <property type="entry name" value="PLC-like phosphodiesterases"/>
    <property type="match status" value="1"/>
</dbReference>
<sequence length="498" mass="56379">MKKMILVSSILLSMLLSPNTVNAHRHSGYSDDSGVEFQNSKWMDAIRDDIKLSDLSIPGTHNTMSNGPGGDTARNQVKSLSEQLNSGIRFLDIRARVTSGKLAMHHGPIFLNSMFGDVMNGSVDFLKKNPSEVIFMRIKQEHSTSSDQEFIKILNSYLDAPNNAPYIYQGSNRTNPSMQEMRGKIVIIRNFAGSSMGIHYNSEFDIQDNHNLSTNWDLHDYKWEPVKRQLYKANNNSHNENKYINYLSGSGGSFPYFVASGHSSRGTSAPRLATGLTHPGWKDSYPDFPRVDWFMGIATIAFEGTNVLTTDLIRNNNVKNNTFFSVGVILADFPGSGLINNVIGLNTRHSKEDRIPDGIYSIHSTSANYKAIQFISKGRDAVIWESNDDNNQKFEFKYDYNKQAYQIFNKDGNNIIMAWNNVGNSDKVFGHPNEYKEEHYWILERSGTNMYIFKNKKDSNKVLDVHNLGQTNGTRVKVNERHPYEHGSAQRFALNVNN</sequence>
<feature type="domain" description="Phosphatidylinositol-specific phospholipase C X" evidence="8">
    <location>
        <begin position="48"/>
        <end position="190"/>
    </location>
</feature>
<dbReference type="STRING" id="118060.ATZ35_06680"/>
<dbReference type="GO" id="GO:0004436">
    <property type="term" value="F:phosphatidylinositol diacylglycerol-lyase activity"/>
    <property type="evidence" value="ECO:0007669"/>
    <property type="project" value="UniProtKB-EC"/>
</dbReference>
<dbReference type="Gene3D" id="2.80.10.50">
    <property type="match status" value="1"/>
</dbReference>
<dbReference type="InterPro" id="IPR000909">
    <property type="entry name" value="PLipase_C_PInositol-sp_X_dom"/>
</dbReference>
<evidence type="ECO:0000256" key="3">
    <source>
        <dbReference type="ARBA" id="ARBA00019758"/>
    </source>
</evidence>
<dbReference type="KEGG" id="erx:ATZ35_06680"/>
<dbReference type="CDD" id="cd08586">
    <property type="entry name" value="PI-PLCc_BcPLC_like"/>
    <property type="match status" value="1"/>
</dbReference>
<dbReference type="SMART" id="SM00148">
    <property type="entry name" value="PLCXc"/>
    <property type="match status" value="1"/>
</dbReference>
<feature type="chain" id="PRO_5006831361" description="1-phosphatidylinositol phosphodiesterase" evidence="7">
    <location>
        <begin position="24"/>
        <end position="498"/>
    </location>
</feature>
<evidence type="ECO:0000313" key="10">
    <source>
        <dbReference type="EMBL" id="ALS36851.1"/>
    </source>
</evidence>
<evidence type="ECO:0000256" key="7">
    <source>
        <dbReference type="SAM" id="SignalP"/>
    </source>
</evidence>
<dbReference type="InterPro" id="IPR051057">
    <property type="entry name" value="PI-PLC_domain"/>
</dbReference>
<organism evidence="10 11">
    <name type="scientific">Enterococcus rotai</name>
    <dbReference type="NCBI Taxonomy" id="118060"/>
    <lineage>
        <taxon>Bacteria</taxon>
        <taxon>Bacillati</taxon>
        <taxon>Bacillota</taxon>
        <taxon>Bacilli</taxon>
        <taxon>Lactobacillales</taxon>
        <taxon>Enterococcaceae</taxon>
        <taxon>Enterococcus</taxon>
    </lineage>
</organism>
<dbReference type="InterPro" id="IPR000772">
    <property type="entry name" value="Ricin_B_lectin"/>
</dbReference>
<reference evidence="11" key="1">
    <citation type="submission" date="2015-12" db="EMBL/GenBank/DDBJ databases">
        <authorList>
            <person name="Lauer A."/>
            <person name="Humrighouse B."/>
            <person name="Loparev V."/>
            <person name="Shewmaker P.L."/>
            <person name="Whitney A.M."/>
            <person name="McLaughlin R.W."/>
        </authorList>
    </citation>
    <scope>NUCLEOTIDE SEQUENCE [LARGE SCALE GENOMIC DNA]</scope>
    <source>
        <strain evidence="11">LMG 26678</strain>
    </source>
</reference>
<dbReference type="InterPro" id="IPR035992">
    <property type="entry name" value="Ricin_B-like_lectins"/>
</dbReference>
<dbReference type="RefSeq" id="WP_208930070.1">
    <property type="nucleotide sequence ID" value="NZ_CP013655.1"/>
</dbReference>
<dbReference type="InterPro" id="IPR017946">
    <property type="entry name" value="PLC-like_Pdiesterase_TIM-brl"/>
</dbReference>
<evidence type="ECO:0000256" key="1">
    <source>
        <dbReference type="ARBA" id="ARBA00001316"/>
    </source>
</evidence>
<comment type="catalytic activity">
    <reaction evidence="1">
        <text>a 1,2-diacyl-sn-glycero-3-phospho-(1D-myo-inositol) = 1D-myo-inositol 1,2-cyclic phosphate + a 1,2-diacyl-sn-glycerol</text>
        <dbReference type="Rhea" id="RHEA:17093"/>
        <dbReference type="ChEBI" id="CHEBI:17815"/>
        <dbReference type="ChEBI" id="CHEBI:57880"/>
        <dbReference type="ChEBI" id="CHEBI:58484"/>
        <dbReference type="EC" id="4.6.1.13"/>
    </reaction>
</comment>
<evidence type="ECO:0000256" key="2">
    <source>
        <dbReference type="ARBA" id="ARBA00012581"/>
    </source>
</evidence>
<dbReference type="GO" id="GO:0016042">
    <property type="term" value="P:lipid catabolic process"/>
    <property type="evidence" value="ECO:0007669"/>
    <property type="project" value="UniProtKB-KW"/>
</dbReference>
<evidence type="ECO:0000256" key="5">
    <source>
        <dbReference type="ARBA" id="ARBA00030474"/>
    </source>
</evidence>
<dbReference type="Gene3D" id="3.20.20.190">
    <property type="entry name" value="Phosphatidylinositol (PI) phosphodiesterase"/>
    <property type="match status" value="1"/>
</dbReference>
<accession>A0A0U2MWD1</accession>
<dbReference type="SUPFAM" id="SSF50370">
    <property type="entry name" value="Ricin B-like lectins"/>
    <property type="match status" value="1"/>
</dbReference>
<evidence type="ECO:0000256" key="4">
    <source>
        <dbReference type="ARBA" id="ARBA00022963"/>
    </source>
</evidence>
<gene>
    <name evidence="10" type="ORF">ATZ35_06680</name>
</gene>
<name>A0A0U2MWD1_9ENTE</name>
<dbReference type="CDD" id="cd23445">
    <property type="entry name" value="beta-trefoil_Ricin_HA17-like"/>
    <property type="match status" value="1"/>
</dbReference>
<evidence type="ECO:0000259" key="8">
    <source>
        <dbReference type="SMART" id="SM00148"/>
    </source>
</evidence>
<keyword evidence="7" id="KW-0732">Signal</keyword>
<keyword evidence="11" id="KW-1185">Reference proteome</keyword>
<keyword evidence="4" id="KW-0443">Lipid metabolism</keyword>
<dbReference type="EMBL" id="CP013655">
    <property type="protein sequence ID" value="ALS36851.1"/>
    <property type="molecule type" value="Genomic_DNA"/>
</dbReference>
<dbReference type="AlphaFoldDB" id="A0A0U2MWD1"/>
<feature type="signal peptide" evidence="7">
    <location>
        <begin position="1"/>
        <end position="23"/>
    </location>
</feature>
<dbReference type="SMART" id="SM00458">
    <property type="entry name" value="RICIN"/>
    <property type="match status" value="1"/>
</dbReference>
<feature type="domain" description="Ricin B lectin" evidence="9">
    <location>
        <begin position="357"/>
        <end position="495"/>
    </location>
</feature>
<dbReference type="PANTHER" id="PTHR13593:SF113">
    <property type="entry name" value="SI:DKEY-266F7.9"/>
    <property type="match status" value="1"/>
</dbReference>
<protein>
    <recommendedName>
        <fullName evidence="3">1-phosphatidylinositol phosphodiesterase</fullName>
        <ecNumber evidence="2">4.6.1.13</ecNumber>
    </recommendedName>
    <alternativeName>
        <fullName evidence="5">Phosphatidylinositol diacylglycerol-lyase</fullName>
    </alternativeName>
    <alternativeName>
        <fullName evidence="6">Phosphatidylinositol-specific phospholipase C</fullName>
    </alternativeName>
</protein>
<dbReference type="Pfam" id="PF14200">
    <property type="entry name" value="RicinB_lectin_2"/>
    <property type="match status" value="1"/>
</dbReference>
<dbReference type="PROSITE" id="PS50007">
    <property type="entry name" value="PIPLC_X_DOMAIN"/>
    <property type="match status" value="1"/>
</dbReference>